<organism evidence="3 4">
    <name type="scientific">Actinospica acidithermotolerans</name>
    <dbReference type="NCBI Taxonomy" id="2828514"/>
    <lineage>
        <taxon>Bacteria</taxon>
        <taxon>Bacillati</taxon>
        <taxon>Actinomycetota</taxon>
        <taxon>Actinomycetes</taxon>
        <taxon>Catenulisporales</taxon>
        <taxon>Actinospicaceae</taxon>
        <taxon>Actinospica</taxon>
    </lineage>
</organism>
<name>A0A941E685_9ACTN</name>
<feature type="compositionally biased region" description="Low complexity" evidence="1">
    <location>
        <begin position="763"/>
        <end position="819"/>
    </location>
</feature>
<dbReference type="Proteomes" id="UP000676325">
    <property type="component" value="Unassembled WGS sequence"/>
</dbReference>
<evidence type="ECO:0000313" key="4">
    <source>
        <dbReference type="Proteomes" id="UP000676325"/>
    </source>
</evidence>
<proteinExistence type="predicted"/>
<feature type="compositionally biased region" description="Low complexity" evidence="1">
    <location>
        <begin position="742"/>
        <end position="754"/>
    </location>
</feature>
<dbReference type="Gene3D" id="1.10.1740.10">
    <property type="match status" value="1"/>
</dbReference>
<feature type="compositionally biased region" description="Low complexity" evidence="1">
    <location>
        <begin position="598"/>
        <end position="613"/>
    </location>
</feature>
<gene>
    <name evidence="3" type="ORF">KDK95_06110</name>
</gene>
<keyword evidence="4" id="KW-1185">Reference proteome</keyword>
<dbReference type="AlphaFoldDB" id="A0A941E685"/>
<sequence>MNAESSGGGHAVAGAVLGGTAGDGWGRAAAYDAYADGLHTYSLWYLHDHDAAADAVYCAFVAADRNHTNLQQPEQIQPWLYALLRRECRLRGKEGASAPAPASRRLRPKSDSLGESGVTASLLQLEGNLRRAEFQSLAWPEAEGLAPSHREVLELTIRHGLDSRGLALVLGLREAAGLAPAHGFGLLADAWRELERSLAAAAVAGSGRDNCAQLAELTFGWSGKLNGTLRAPLIDHVDRCSRCQHYLHTVIGTPSAPTILPFVAAPRALRDMLLAELADADAAAAAGVDLVALGRRCGKFGPEGFPGRLETSAQAPTSGNGNGTGSSPGSGTSGSGGSSGGGSGAVSAGTGRVPRRRQPGPSGRAAAHHQRPQSAKAGTAQATSAKTGMPPRPPAPPHQQQPSPQSAQRPPQRQQSQPLPLLEPDDSLYRAKGSWADKVLPPAPGSDVFGAAEPWRPPPGQTFVQTASGRFATRPAQPGSTWREARISCGESLRPAGYTAESSTAASRATSAAASAATRPPSAAPAAPKPTDPAVKSGAAARPRHKARPMRQAVVSAMALGAIGAVAATAAAMLGIGSSPNPNTSALDGSQGTENVGTSSTSSSAAADSPGHLTVSVTTASTASSGQVSGATSVGLPGSGGTAVASTTAASVGAFHVSVNQRDADPQSVQILLRNTGSAALNWTAAPSVSWLTLSQSSGTLAPGQSLIVTATTTDAAPSGEWTAQIVFGPGGIVVTLHGGVPASSASSTDSGTGASTGGGASAGTSTSPTTPTKAPTSPTTPAPTTSSPTTSSPSSPASATGSQSGATGAGDTASGSQAPTSSQPTGANSSASSTAPSQPVRRH</sequence>
<feature type="compositionally biased region" description="Low complexity" evidence="1">
    <location>
        <begin position="400"/>
        <end position="422"/>
    </location>
</feature>
<dbReference type="SUPFAM" id="SSF88946">
    <property type="entry name" value="Sigma2 domain of RNA polymerase sigma factors"/>
    <property type="match status" value="1"/>
</dbReference>
<evidence type="ECO:0000313" key="3">
    <source>
        <dbReference type="EMBL" id="MBR7825876.1"/>
    </source>
</evidence>
<accession>A0A941E685</accession>
<dbReference type="GO" id="GO:0006352">
    <property type="term" value="P:DNA-templated transcription initiation"/>
    <property type="evidence" value="ECO:0007669"/>
    <property type="project" value="InterPro"/>
</dbReference>
<feature type="compositionally biased region" description="Polar residues" evidence="1">
    <location>
        <begin position="820"/>
        <end position="838"/>
    </location>
</feature>
<dbReference type="InterPro" id="IPR024361">
    <property type="entry name" value="BACON"/>
</dbReference>
<evidence type="ECO:0000256" key="1">
    <source>
        <dbReference type="SAM" id="MobiDB-lite"/>
    </source>
</evidence>
<dbReference type="Pfam" id="PF19190">
    <property type="entry name" value="BACON_2"/>
    <property type="match status" value="1"/>
</dbReference>
<reference evidence="3" key="1">
    <citation type="submission" date="2021-04" db="EMBL/GenBank/DDBJ databases">
        <title>Genome based classification of Actinospica acidithermotolerans sp. nov., an actinobacterium isolated from an Indonesian hot spring.</title>
        <authorList>
            <person name="Kusuma A.B."/>
            <person name="Putra K.E."/>
            <person name="Nafisah S."/>
            <person name="Loh J."/>
            <person name="Nouioui I."/>
            <person name="Goodfellow M."/>
        </authorList>
    </citation>
    <scope>NUCLEOTIDE SEQUENCE</scope>
    <source>
        <strain evidence="3">MGRD01-02</strain>
    </source>
</reference>
<protein>
    <recommendedName>
        <fullName evidence="2">BACON domain-containing protein</fullName>
    </recommendedName>
</protein>
<feature type="compositionally biased region" description="Polar residues" evidence="1">
    <location>
        <begin position="583"/>
        <end position="597"/>
    </location>
</feature>
<evidence type="ECO:0000259" key="2">
    <source>
        <dbReference type="Pfam" id="PF19190"/>
    </source>
</evidence>
<feature type="region of interest" description="Disordered" evidence="1">
    <location>
        <begin position="304"/>
        <end position="465"/>
    </location>
</feature>
<feature type="region of interest" description="Disordered" evidence="1">
    <location>
        <begin position="94"/>
        <end position="115"/>
    </location>
</feature>
<feature type="region of interest" description="Disordered" evidence="1">
    <location>
        <begin position="496"/>
        <end position="550"/>
    </location>
</feature>
<feature type="region of interest" description="Disordered" evidence="1">
    <location>
        <begin position="742"/>
        <end position="844"/>
    </location>
</feature>
<feature type="compositionally biased region" description="Pro residues" evidence="1">
    <location>
        <begin position="390"/>
        <end position="399"/>
    </location>
</feature>
<dbReference type="EMBL" id="JAGSOH010000010">
    <property type="protein sequence ID" value="MBR7825876.1"/>
    <property type="molecule type" value="Genomic_DNA"/>
</dbReference>
<dbReference type="InterPro" id="IPR013325">
    <property type="entry name" value="RNA_pol_sigma_r2"/>
</dbReference>
<feature type="compositionally biased region" description="Gly residues" evidence="1">
    <location>
        <begin position="320"/>
        <end position="344"/>
    </location>
</feature>
<feature type="compositionally biased region" description="Low complexity" evidence="1">
    <location>
        <begin position="499"/>
        <end position="526"/>
    </location>
</feature>
<comment type="caution">
    <text evidence="3">The sequence shown here is derived from an EMBL/GenBank/DDBJ whole genome shotgun (WGS) entry which is preliminary data.</text>
</comment>
<feature type="domain" description="BACON" evidence="2">
    <location>
        <begin position="658"/>
        <end position="713"/>
    </location>
</feature>
<dbReference type="GO" id="GO:0003700">
    <property type="term" value="F:DNA-binding transcription factor activity"/>
    <property type="evidence" value="ECO:0007669"/>
    <property type="project" value="InterPro"/>
</dbReference>
<feature type="region of interest" description="Disordered" evidence="1">
    <location>
        <begin position="583"/>
        <end position="613"/>
    </location>
</feature>
<dbReference type="RefSeq" id="WP_212517026.1">
    <property type="nucleotide sequence ID" value="NZ_JAGSOH010000010.1"/>
</dbReference>